<keyword evidence="13" id="KW-1185">Reference proteome</keyword>
<dbReference type="InterPro" id="IPR044063">
    <property type="entry name" value="ZF_RING_GID"/>
</dbReference>
<evidence type="ECO:0000256" key="6">
    <source>
        <dbReference type="ARBA" id="ARBA00022771"/>
    </source>
</evidence>
<accession>A0A2C5Y648</accession>
<evidence type="ECO:0000313" key="13">
    <source>
        <dbReference type="Proteomes" id="UP000226192"/>
    </source>
</evidence>
<evidence type="ECO:0000259" key="11">
    <source>
        <dbReference type="PROSITE" id="PS51867"/>
    </source>
</evidence>
<keyword evidence="5" id="KW-0479">Metal-binding</keyword>
<dbReference type="GO" id="GO:0034657">
    <property type="term" value="C:GID complex"/>
    <property type="evidence" value="ECO:0007669"/>
    <property type="project" value="TreeGrafter"/>
</dbReference>
<gene>
    <name evidence="12" type="ORF">CDD81_6781</name>
</gene>
<keyword evidence="6 8" id="KW-0863">Zinc-finger</keyword>
<comment type="similarity">
    <text evidence="3">Belongs to the FYV10 family.</text>
</comment>
<feature type="region of interest" description="Disordered" evidence="9">
    <location>
        <begin position="549"/>
        <end position="592"/>
    </location>
</feature>
<dbReference type="GO" id="GO:0008270">
    <property type="term" value="F:zinc ion binding"/>
    <property type="evidence" value="ECO:0007669"/>
    <property type="project" value="UniProtKB-KW"/>
</dbReference>
<keyword evidence="4" id="KW-0963">Cytoplasm</keyword>
<dbReference type="SMART" id="SM00668">
    <property type="entry name" value="CTLH"/>
    <property type="match status" value="1"/>
</dbReference>
<evidence type="ECO:0000256" key="4">
    <source>
        <dbReference type="ARBA" id="ARBA00022490"/>
    </source>
</evidence>
<dbReference type="InterPro" id="IPR006594">
    <property type="entry name" value="LisH"/>
</dbReference>
<comment type="function">
    <text evidence="1">Involved in the proteasome-dependent degradation of fructose-1,6-bisphosphatase.</text>
</comment>
<dbReference type="PROSITE" id="PS50896">
    <property type="entry name" value="LISH"/>
    <property type="match status" value="1"/>
</dbReference>
<comment type="subcellular location">
    <subcellularLocation>
        <location evidence="2">Cytoplasm</location>
    </subcellularLocation>
</comment>
<evidence type="ECO:0008006" key="14">
    <source>
        <dbReference type="Google" id="ProtNLM"/>
    </source>
</evidence>
<evidence type="ECO:0000256" key="2">
    <source>
        <dbReference type="ARBA" id="ARBA00004496"/>
    </source>
</evidence>
<dbReference type="PROSITE" id="PS51867">
    <property type="entry name" value="ZF_RING_GID"/>
    <property type="match status" value="1"/>
</dbReference>
<protein>
    <recommendedName>
        <fullName evidence="14">Protein FYV10</fullName>
    </recommendedName>
</protein>
<dbReference type="EMBL" id="NJET01000065">
    <property type="protein sequence ID" value="PHH62712.1"/>
    <property type="molecule type" value="Genomic_DNA"/>
</dbReference>
<keyword evidence="7" id="KW-0862">Zinc</keyword>
<dbReference type="STRING" id="1399860.A0A2C5Y648"/>
<dbReference type="Proteomes" id="UP000226192">
    <property type="component" value="Unassembled WGS sequence"/>
</dbReference>
<dbReference type="OrthoDB" id="1933455at2759"/>
<evidence type="ECO:0000256" key="5">
    <source>
        <dbReference type="ARBA" id="ARBA00022723"/>
    </source>
</evidence>
<feature type="zinc finger region" description="RING-Gid-type" evidence="8">
    <location>
        <begin position="326"/>
        <end position="385"/>
    </location>
</feature>
<evidence type="ECO:0000313" key="12">
    <source>
        <dbReference type="EMBL" id="PHH62712.1"/>
    </source>
</evidence>
<dbReference type="AlphaFoldDB" id="A0A2C5Y648"/>
<proteinExistence type="inferred from homology"/>
<evidence type="ECO:0000256" key="1">
    <source>
        <dbReference type="ARBA" id="ARBA00002343"/>
    </source>
</evidence>
<dbReference type="Pfam" id="PF10607">
    <property type="entry name" value="CTLH"/>
    <property type="match status" value="1"/>
</dbReference>
<reference evidence="12 13" key="1">
    <citation type="submission" date="2017-06" db="EMBL/GenBank/DDBJ databases">
        <title>Ant-infecting Ophiocordyceps genomes reveal a high diversity of potential behavioral manipulation genes and a possible major role for enterotoxins.</title>
        <authorList>
            <person name="De Bekker C."/>
            <person name="Evans H.C."/>
            <person name="Brachmann A."/>
            <person name="Hughes D.P."/>
        </authorList>
    </citation>
    <scope>NUCLEOTIDE SEQUENCE [LARGE SCALE GENOMIC DNA]</scope>
    <source>
        <strain evidence="12 13">Map64</strain>
    </source>
</reference>
<dbReference type="InterPro" id="IPR045098">
    <property type="entry name" value="Fyv10_fam"/>
</dbReference>
<feature type="domain" description="CTLH" evidence="10">
    <location>
        <begin position="163"/>
        <end position="220"/>
    </location>
</feature>
<dbReference type="InterPro" id="IPR024964">
    <property type="entry name" value="CTLH/CRA"/>
</dbReference>
<name>A0A2C5Y648_9HYPO</name>
<dbReference type="GO" id="GO:0005634">
    <property type="term" value="C:nucleus"/>
    <property type="evidence" value="ECO:0007669"/>
    <property type="project" value="TreeGrafter"/>
</dbReference>
<dbReference type="GO" id="GO:0043161">
    <property type="term" value="P:proteasome-mediated ubiquitin-dependent protein catabolic process"/>
    <property type="evidence" value="ECO:0007669"/>
    <property type="project" value="InterPro"/>
</dbReference>
<dbReference type="PANTHER" id="PTHR12170">
    <property type="entry name" value="MACROPHAGE ERYTHROBLAST ATTACHER-RELATED"/>
    <property type="match status" value="1"/>
</dbReference>
<dbReference type="GO" id="GO:0005737">
    <property type="term" value="C:cytoplasm"/>
    <property type="evidence" value="ECO:0007669"/>
    <property type="project" value="UniProtKB-SubCell"/>
</dbReference>
<evidence type="ECO:0000256" key="7">
    <source>
        <dbReference type="ARBA" id="ARBA00022833"/>
    </source>
</evidence>
<dbReference type="PROSITE" id="PS50897">
    <property type="entry name" value="CTLH"/>
    <property type="match status" value="1"/>
</dbReference>
<evidence type="ECO:0000259" key="10">
    <source>
        <dbReference type="PROSITE" id="PS50897"/>
    </source>
</evidence>
<dbReference type="GO" id="GO:0061630">
    <property type="term" value="F:ubiquitin protein ligase activity"/>
    <property type="evidence" value="ECO:0007669"/>
    <property type="project" value="InterPro"/>
</dbReference>
<evidence type="ECO:0000256" key="3">
    <source>
        <dbReference type="ARBA" id="ARBA00010615"/>
    </source>
</evidence>
<dbReference type="InterPro" id="IPR006595">
    <property type="entry name" value="CTLH_C"/>
</dbReference>
<feature type="compositionally biased region" description="Basic residues" evidence="9">
    <location>
        <begin position="549"/>
        <end position="563"/>
    </location>
</feature>
<organism evidence="12 13">
    <name type="scientific">Ophiocordyceps australis</name>
    <dbReference type="NCBI Taxonomy" id="1399860"/>
    <lineage>
        <taxon>Eukaryota</taxon>
        <taxon>Fungi</taxon>
        <taxon>Dikarya</taxon>
        <taxon>Ascomycota</taxon>
        <taxon>Pezizomycotina</taxon>
        <taxon>Sordariomycetes</taxon>
        <taxon>Hypocreomycetidae</taxon>
        <taxon>Hypocreales</taxon>
        <taxon>Ophiocordycipitaceae</taxon>
        <taxon>Ophiocordyceps</taxon>
    </lineage>
</organism>
<evidence type="ECO:0000256" key="9">
    <source>
        <dbReference type="SAM" id="MobiDB-lite"/>
    </source>
</evidence>
<evidence type="ECO:0000256" key="8">
    <source>
        <dbReference type="PROSITE-ProRule" id="PRU01215"/>
    </source>
</evidence>
<feature type="domain" description="RING-Gid-type" evidence="11">
    <location>
        <begin position="326"/>
        <end position="385"/>
    </location>
</feature>
<sequence length="592" mass="67185">MGDHELSVLKHSEHLLLDQAALRLPSELLRKNFRSAHLAIEKDTSALKTLLKETGTAAVSGRASQGDVLRNMDAMLSRIRGVKRKLAASAEEESRLHLDTAARIQHLDDLYQSRTIDDVKYEAWSRIRLDRLIVDYLLRRGFHRTARELAVERGIGRLVDVDTFTSMNRIREALLNGSVSEALAWCADNKKELRKTGNQLEFMLRLQQYIELVRTQSEPKMLEAINHAKKHLIGSEANFHREIRQAAALLATMPGTGANDSLYRPSRWADLADMFTQAHSTLLALPPWPLLYLALSSGLSALKTPACHSQSAQKGEAPSMLGHGVCPICSPELHDLARSVPYAHHNKSHVAYDLQLLPNGRAYGLKQLKSQALRLPPGMVQDPYSGERFTTKQLKKALAHYKAWTWTRRLAFPEKVLTTRELSILDYENKAALSRARDAKPLVPPPPRLVMERIILTARFFLSTIEAANWERLSQEAHIGYQRLHNYAQRLRPEFSQRRPQPLVLDEDNINGTGLVSDFLPMLHQDPLYPRMAGGQPVGSLPTLRLALRRSRRAQRRSRHPRLPFRPPREPSLSVEQQELDRILMPPPPRPR</sequence>
<dbReference type="PANTHER" id="PTHR12170:SF2">
    <property type="entry name" value="E3 UBIQUITIN-PROTEIN TRANSFERASE MAEA"/>
    <property type="match status" value="1"/>
</dbReference>
<comment type="caution">
    <text evidence="12">The sequence shown here is derived from an EMBL/GenBank/DDBJ whole genome shotgun (WGS) entry which is preliminary data.</text>
</comment>